<name>A0A0V1F724_TRIPS</name>
<dbReference type="EMBL" id="JYDT01000216">
    <property type="protein sequence ID" value="KRY81599.1"/>
    <property type="molecule type" value="Genomic_DNA"/>
</dbReference>
<keyword evidence="2" id="KW-1185">Reference proteome</keyword>
<accession>A0A0V1F724</accession>
<dbReference type="Proteomes" id="UP000054995">
    <property type="component" value="Unassembled WGS sequence"/>
</dbReference>
<protein>
    <submittedName>
        <fullName evidence="1">Uncharacterized protein</fullName>
    </submittedName>
</protein>
<sequence length="41" mass="4886">MKRVILCRTLTDYFKTVSTPTRSSWFETATRNHCELVSMKF</sequence>
<proteinExistence type="predicted"/>
<reference evidence="1 2" key="1">
    <citation type="submission" date="2015-01" db="EMBL/GenBank/DDBJ databases">
        <title>Evolution of Trichinella species and genotypes.</title>
        <authorList>
            <person name="Korhonen P.K."/>
            <person name="Edoardo P."/>
            <person name="Giuseppe L.R."/>
            <person name="Gasser R.B."/>
        </authorList>
    </citation>
    <scope>NUCLEOTIDE SEQUENCE [LARGE SCALE GENOMIC DNA]</scope>
    <source>
        <strain evidence="1">ISS470</strain>
    </source>
</reference>
<evidence type="ECO:0000313" key="2">
    <source>
        <dbReference type="Proteomes" id="UP000054995"/>
    </source>
</evidence>
<evidence type="ECO:0000313" key="1">
    <source>
        <dbReference type="EMBL" id="KRY81599.1"/>
    </source>
</evidence>
<gene>
    <name evidence="1" type="ORF">T4D_9469</name>
</gene>
<comment type="caution">
    <text evidence="1">The sequence shown here is derived from an EMBL/GenBank/DDBJ whole genome shotgun (WGS) entry which is preliminary data.</text>
</comment>
<organism evidence="1 2">
    <name type="scientific">Trichinella pseudospiralis</name>
    <name type="common">Parasitic roundworm</name>
    <dbReference type="NCBI Taxonomy" id="6337"/>
    <lineage>
        <taxon>Eukaryota</taxon>
        <taxon>Metazoa</taxon>
        <taxon>Ecdysozoa</taxon>
        <taxon>Nematoda</taxon>
        <taxon>Enoplea</taxon>
        <taxon>Dorylaimia</taxon>
        <taxon>Trichinellida</taxon>
        <taxon>Trichinellidae</taxon>
        <taxon>Trichinella</taxon>
    </lineage>
</organism>
<dbReference type="AlphaFoldDB" id="A0A0V1F724"/>